<evidence type="ECO:0000313" key="3">
    <source>
        <dbReference type="Proteomes" id="UP000708208"/>
    </source>
</evidence>
<evidence type="ECO:0000256" key="1">
    <source>
        <dbReference type="SAM" id="MobiDB-lite"/>
    </source>
</evidence>
<proteinExistence type="predicted"/>
<protein>
    <submittedName>
        <fullName evidence="2">Uncharacterized protein</fullName>
    </submittedName>
</protein>
<accession>A0A8J2KEF7</accession>
<evidence type="ECO:0000313" key="2">
    <source>
        <dbReference type="EMBL" id="CAG7734698.1"/>
    </source>
</evidence>
<gene>
    <name evidence="2" type="ORF">AFUS01_LOCUS23074</name>
</gene>
<dbReference type="AlphaFoldDB" id="A0A8J2KEF7"/>
<feature type="region of interest" description="Disordered" evidence="1">
    <location>
        <begin position="1"/>
        <end position="27"/>
    </location>
</feature>
<dbReference type="Proteomes" id="UP000708208">
    <property type="component" value="Unassembled WGS sequence"/>
</dbReference>
<feature type="compositionally biased region" description="Low complexity" evidence="1">
    <location>
        <begin position="1"/>
        <end position="15"/>
    </location>
</feature>
<reference evidence="2" key="1">
    <citation type="submission" date="2021-06" db="EMBL/GenBank/DDBJ databases">
        <authorList>
            <person name="Hodson N. C."/>
            <person name="Mongue J. A."/>
            <person name="Jaron S. K."/>
        </authorList>
    </citation>
    <scope>NUCLEOTIDE SEQUENCE</scope>
</reference>
<dbReference type="EMBL" id="CAJVCH010274754">
    <property type="protein sequence ID" value="CAG7734698.1"/>
    <property type="molecule type" value="Genomic_DNA"/>
</dbReference>
<keyword evidence="3" id="KW-1185">Reference proteome</keyword>
<organism evidence="2 3">
    <name type="scientific">Allacma fusca</name>
    <dbReference type="NCBI Taxonomy" id="39272"/>
    <lineage>
        <taxon>Eukaryota</taxon>
        <taxon>Metazoa</taxon>
        <taxon>Ecdysozoa</taxon>
        <taxon>Arthropoda</taxon>
        <taxon>Hexapoda</taxon>
        <taxon>Collembola</taxon>
        <taxon>Symphypleona</taxon>
        <taxon>Sminthuridae</taxon>
        <taxon>Allacma</taxon>
    </lineage>
</organism>
<sequence length="99" mass="10726">MEGANNNCGSCACGSSPGGSCEGSKSTNARWDHSWDMLSPEHSSRSLACGGCITYFIGIFIQNGLDQRAIKMLATSHALVGEIYLWSLCLKLLRFSLEY</sequence>
<comment type="caution">
    <text evidence="2">The sequence shown here is derived from an EMBL/GenBank/DDBJ whole genome shotgun (WGS) entry which is preliminary data.</text>
</comment>
<name>A0A8J2KEF7_9HEXA</name>